<evidence type="ECO:0000256" key="1">
    <source>
        <dbReference type="ARBA" id="ARBA00022707"/>
    </source>
</evidence>
<dbReference type="OrthoDB" id="9386882at2759"/>
<comment type="caution">
    <text evidence="5">The sequence shown here is derived from an EMBL/GenBank/DDBJ whole genome shotgun (WGS) entry which is preliminary data.</text>
</comment>
<dbReference type="PROSITE" id="PS50158">
    <property type="entry name" value="ZF_CCHC"/>
    <property type="match status" value="1"/>
</dbReference>
<dbReference type="AlphaFoldDB" id="A0A7K4TXN1"/>
<protein>
    <submittedName>
        <fullName evidence="5">POK9 protein</fullName>
    </submittedName>
</protein>
<dbReference type="SUPFAM" id="SSF57756">
    <property type="entry name" value="Retrovirus zinc finger-like domains"/>
    <property type="match status" value="2"/>
</dbReference>
<evidence type="ECO:0000256" key="3">
    <source>
        <dbReference type="SAM" id="MobiDB-lite"/>
    </source>
</evidence>
<organism evidence="5 6">
    <name type="scientific">Sinosuthora webbiana</name>
    <dbReference type="NCBI Taxonomy" id="337173"/>
    <lineage>
        <taxon>Eukaryota</taxon>
        <taxon>Metazoa</taxon>
        <taxon>Chordata</taxon>
        <taxon>Craniata</taxon>
        <taxon>Vertebrata</taxon>
        <taxon>Euteleostomi</taxon>
        <taxon>Archelosauria</taxon>
        <taxon>Archosauria</taxon>
        <taxon>Dinosauria</taxon>
        <taxon>Saurischia</taxon>
        <taxon>Theropoda</taxon>
        <taxon>Coelurosauria</taxon>
        <taxon>Aves</taxon>
        <taxon>Neognathae</taxon>
        <taxon>Neoaves</taxon>
        <taxon>Telluraves</taxon>
        <taxon>Australaves</taxon>
        <taxon>Passeriformes</taxon>
        <taxon>Sylvioidea</taxon>
        <taxon>Sylviidae</taxon>
        <taxon>Sinosuthora</taxon>
    </lineage>
</organism>
<dbReference type="Pfam" id="PF14787">
    <property type="entry name" value="zf-CCHC_5"/>
    <property type="match status" value="1"/>
</dbReference>
<evidence type="ECO:0000256" key="2">
    <source>
        <dbReference type="PROSITE-ProRule" id="PRU00047"/>
    </source>
</evidence>
<evidence type="ECO:0000259" key="4">
    <source>
        <dbReference type="PROSITE" id="PS50158"/>
    </source>
</evidence>
<sequence length="118" mass="12827">MAAAFAAAKGTFGNSVVCYGCGKPGHLKKDCFAQKRAKPKAPDICPRCRKGCHFANQCRSKYDSEGCPIQGNWSQSTGWRRAPTQIPQPPMQMLPAQMPAPQVHPPTMPSRGQPQVFA</sequence>
<dbReference type="Pfam" id="PF00098">
    <property type="entry name" value="zf-CCHC"/>
    <property type="match status" value="1"/>
</dbReference>
<dbReference type="InterPro" id="IPR036875">
    <property type="entry name" value="Znf_CCHC_sf"/>
</dbReference>
<keyword evidence="2" id="KW-0479">Metal-binding</keyword>
<feature type="region of interest" description="Disordered" evidence="3">
    <location>
        <begin position="75"/>
        <end position="118"/>
    </location>
</feature>
<keyword evidence="1" id="KW-0519">Myristate</keyword>
<dbReference type="InterPro" id="IPR001878">
    <property type="entry name" value="Znf_CCHC"/>
</dbReference>
<dbReference type="GO" id="GO:0008270">
    <property type="term" value="F:zinc ion binding"/>
    <property type="evidence" value="ECO:0007669"/>
    <property type="project" value="UniProtKB-KW"/>
</dbReference>
<keyword evidence="6" id="KW-1185">Reference proteome</keyword>
<dbReference type="Proteomes" id="UP000580691">
    <property type="component" value="Unassembled WGS sequence"/>
</dbReference>
<dbReference type="PANTHER" id="PTHR40389:SF2">
    <property type="entry name" value="ENDOGENOUS RETROVIRUS GROUP K MEMBER 24 GAG POLYPROTEIN-RELATED"/>
    <property type="match status" value="1"/>
</dbReference>
<keyword evidence="2" id="KW-0863">Zinc-finger</keyword>
<evidence type="ECO:0000313" key="6">
    <source>
        <dbReference type="Proteomes" id="UP000580691"/>
    </source>
</evidence>
<feature type="domain" description="CCHC-type" evidence="4">
    <location>
        <begin position="18"/>
        <end position="31"/>
    </location>
</feature>
<dbReference type="EMBL" id="VXBN01004301">
    <property type="protein sequence ID" value="NWR01988.1"/>
    <property type="molecule type" value="Genomic_DNA"/>
</dbReference>
<dbReference type="Gene3D" id="4.10.60.10">
    <property type="entry name" value="Zinc finger, CCHC-type"/>
    <property type="match status" value="1"/>
</dbReference>
<dbReference type="SMART" id="SM00343">
    <property type="entry name" value="ZnF_C2HC"/>
    <property type="match status" value="2"/>
</dbReference>
<keyword evidence="1" id="KW-0449">Lipoprotein</keyword>
<dbReference type="GO" id="GO:0003676">
    <property type="term" value="F:nucleic acid binding"/>
    <property type="evidence" value="ECO:0007669"/>
    <property type="project" value="InterPro"/>
</dbReference>
<feature type="non-terminal residue" evidence="5">
    <location>
        <position position="118"/>
    </location>
</feature>
<reference evidence="5 6" key="1">
    <citation type="submission" date="2019-09" db="EMBL/GenBank/DDBJ databases">
        <title>Bird 10,000 Genomes (B10K) Project - Family phase.</title>
        <authorList>
            <person name="Zhang G."/>
        </authorList>
    </citation>
    <scope>NUCLEOTIDE SEQUENCE [LARGE SCALE GENOMIC DNA]</scope>
    <source>
        <strain evidence="5">B10K-DU-002-08</strain>
        <tissue evidence="5">Muscle</tissue>
    </source>
</reference>
<keyword evidence="2" id="KW-0862">Zinc</keyword>
<gene>
    <name evidence="5" type="primary">Ervk9_1</name>
    <name evidence="5" type="ORF">SINWEB_R15603</name>
</gene>
<proteinExistence type="predicted"/>
<name>A0A7K4TXN1_9SYLV</name>
<accession>A0A7K4TXN1</accession>
<dbReference type="PANTHER" id="PTHR40389">
    <property type="entry name" value="ENDOGENOUS RETROVIRUS GROUP K MEMBER 24 GAG POLYPROTEIN-RELATED"/>
    <property type="match status" value="1"/>
</dbReference>
<evidence type="ECO:0000313" key="5">
    <source>
        <dbReference type="EMBL" id="NWR01988.1"/>
    </source>
</evidence>
<dbReference type="InterPro" id="IPR050195">
    <property type="entry name" value="Primate_lentivir_Gag_pol-like"/>
</dbReference>
<feature type="non-terminal residue" evidence="5">
    <location>
        <position position="1"/>
    </location>
</feature>